<evidence type="ECO:0000313" key="2">
    <source>
        <dbReference type="Proteomes" id="UP000033636"/>
    </source>
</evidence>
<sequence>MFNQIIAFLENAKSSIVLSWLLMLLVAAALALMASGRPKRPFRRWLGDYFVKWGLAGLLLWLVVFGLWAVREVLAQNYVFLIGPLEGFLENATIWGVVLTGFLTTVFFGGTLLLQAIFAKPEIELPEGTIYIRREVLMVPERGKTISAKETYLSVPVEAPELKEEQVAGQRAGGQQRIKETEEELPPVDIRED</sequence>
<evidence type="ECO:0000313" key="1">
    <source>
        <dbReference type="EMBL" id="MFB6491235.1"/>
    </source>
</evidence>
<dbReference type="Proteomes" id="UP000033636">
    <property type="component" value="Unassembled WGS sequence"/>
</dbReference>
<name>A0ACC6V2K6_9CREN</name>
<accession>A0ACC6V2K6</accession>
<proteinExistence type="predicted"/>
<reference evidence="1" key="1">
    <citation type="submission" date="2024-07" db="EMBL/GenBank/DDBJ databases">
        <title>Metagenome and Metagenome-Assembled Genomes of Archaea from a hot spring from the geothermal field of Los Azufres, Mexico.</title>
        <authorList>
            <person name="Marin-Paredes R."/>
            <person name="Martinez-Romero E."/>
            <person name="Servin-Garciduenas L.E."/>
        </authorList>
    </citation>
    <scope>NUCLEOTIDE SEQUENCE</scope>
</reference>
<gene>
    <name evidence="1" type="ORF">TU35_008400</name>
</gene>
<organism evidence="1 2">
    <name type="scientific">Thermoproteus sp. AZ2</name>
    <dbReference type="NCBI Taxonomy" id="1609232"/>
    <lineage>
        <taxon>Archaea</taxon>
        <taxon>Thermoproteota</taxon>
        <taxon>Thermoprotei</taxon>
        <taxon>Thermoproteales</taxon>
        <taxon>Thermoproteaceae</taxon>
        <taxon>Thermoproteus</taxon>
    </lineage>
</organism>
<dbReference type="EMBL" id="JZWT02000025">
    <property type="protein sequence ID" value="MFB6491235.1"/>
    <property type="molecule type" value="Genomic_DNA"/>
</dbReference>
<protein>
    <submittedName>
        <fullName evidence="1">Uncharacterized protein</fullName>
    </submittedName>
</protein>
<comment type="caution">
    <text evidence="1">The sequence shown here is derived from an EMBL/GenBank/DDBJ whole genome shotgun (WGS) entry which is preliminary data.</text>
</comment>